<dbReference type="Proteomes" id="UP000460287">
    <property type="component" value="Unassembled WGS sequence"/>
</dbReference>
<dbReference type="EMBL" id="VULX01000024">
    <property type="protein sequence ID" value="MSR92168.1"/>
    <property type="molecule type" value="Genomic_DNA"/>
</dbReference>
<evidence type="ECO:0000256" key="1">
    <source>
        <dbReference type="SAM" id="SignalP"/>
    </source>
</evidence>
<feature type="domain" description="Glycosyl hydrolase family 13 catalytic" evidence="2">
    <location>
        <begin position="48"/>
        <end position="504"/>
    </location>
</feature>
<evidence type="ECO:0000313" key="4">
    <source>
        <dbReference type="Proteomes" id="UP000460287"/>
    </source>
</evidence>
<dbReference type="AlphaFoldDB" id="A0A7X2N002"/>
<keyword evidence="1" id="KW-0732">Signal</keyword>
<dbReference type="InterPro" id="IPR006047">
    <property type="entry name" value="GH13_cat_dom"/>
</dbReference>
<dbReference type="Pfam" id="PF00128">
    <property type="entry name" value="Alpha-amylase"/>
    <property type="match status" value="1"/>
</dbReference>
<sequence length="594" mass="67934">MKKRNKVLSFCIAVVMVCTLMFGCAPKDYKNDTNTKVPFSWDNATVYFALTDRFFDGNKENNHSYGRELDASGKENADYKKQPSTYHGGDIKGITKKINEGYFNELGVNAIWITSPFEQIHGYYAGQGFRFYSYHGYYVLDYSNIDGNVGTKEEFKEFVDTAHKHGIRVVMDIVVNHAGYPTLKDMDEYGFGKLKDGWKDFYYGDPSNVTNDTYFSYMDKSDAASWGKWWSPAWVRASQRFAGYEGEESGDDKTICLSGLPDFKTETTNDPGIPPLWKTKWQKEGRLEKEEKSLDDYFKKTGEKRTVSNYIIKEISDWVREYGIDAFRCDTAKHVDLSVWKELKVQCTAALKEWKEKNPTKKIDDKDFWMTGEIWDHKVGRTDEYDNGFDSLINFDFQGMAGNLDNLDSIYSSYAEKMHSDKFNALSYISSHDTVLFDRDNLIEGGTELMLVPGAAQIYYGDETARPLAFEECPYKDQALRGDMNWNSINQKVLKHWQILGRFRRAHISVGAGEHKKISDSPYTFSRTYDKDGIKDKVICVIGAKNKTEVNVSSVFADGTEVRDAYTGETAKVRSGKVKFKANENGVILLEEAK</sequence>
<name>A0A7X2N002_9CLOT</name>
<dbReference type="PANTHER" id="PTHR10357">
    <property type="entry name" value="ALPHA-AMYLASE FAMILY MEMBER"/>
    <property type="match status" value="1"/>
</dbReference>
<dbReference type="SUPFAM" id="SSF51445">
    <property type="entry name" value="(Trans)glycosidases"/>
    <property type="match status" value="1"/>
</dbReference>
<organism evidence="3 4">
    <name type="scientific">Inconstantimicrobium porci</name>
    <dbReference type="NCBI Taxonomy" id="2652291"/>
    <lineage>
        <taxon>Bacteria</taxon>
        <taxon>Bacillati</taxon>
        <taxon>Bacillota</taxon>
        <taxon>Clostridia</taxon>
        <taxon>Eubacteriales</taxon>
        <taxon>Clostridiaceae</taxon>
        <taxon>Inconstantimicrobium</taxon>
    </lineage>
</organism>
<reference evidence="3 4" key="1">
    <citation type="submission" date="2019-08" db="EMBL/GenBank/DDBJ databases">
        <title>In-depth cultivation of the pig gut microbiome towards novel bacterial diversity and tailored functional studies.</title>
        <authorList>
            <person name="Wylensek D."/>
            <person name="Hitch T.C.A."/>
            <person name="Clavel T."/>
        </authorList>
    </citation>
    <scope>NUCLEOTIDE SEQUENCE [LARGE SCALE GENOMIC DNA]</scope>
    <source>
        <strain evidence="3 4">WCA-383-APC-5B</strain>
    </source>
</reference>
<proteinExistence type="predicted"/>
<feature type="signal peptide" evidence="1">
    <location>
        <begin position="1"/>
        <end position="23"/>
    </location>
</feature>
<comment type="caution">
    <text evidence="3">The sequence shown here is derived from an EMBL/GenBank/DDBJ whole genome shotgun (WGS) entry which is preliminary data.</text>
</comment>
<dbReference type="SMART" id="SM00642">
    <property type="entry name" value="Aamy"/>
    <property type="match status" value="1"/>
</dbReference>
<evidence type="ECO:0000259" key="2">
    <source>
        <dbReference type="SMART" id="SM00642"/>
    </source>
</evidence>
<protein>
    <submittedName>
        <fullName evidence="3">Alpha-amylase</fullName>
    </submittedName>
</protein>
<accession>A0A7X2N002</accession>
<evidence type="ECO:0000313" key="3">
    <source>
        <dbReference type="EMBL" id="MSR92168.1"/>
    </source>
</evidence>
<keyword evidence="4" id="KW-1185">Reference proteome</keyword>
<gene>
    <name evidence="3" type="ORF">FYJ33_12375</name>
</gene>
<dbReference type="RefSeq" id="WP_154532064.1">
    <property type="nucleotide sequence ID" value="NZ_JAXFSD010000079.1"/>
</dbReference>
<feature type="chain" id="PRO_5038450783" evidence="1">
    <location>
        <begin position="24"/>
        <end position="594"/>
    </location>
</feature>
<dbReference type="PANTHER" id="PTHR10357:SF209">
    <property type="entry name" value="PERIPLASMIC ALPHA-AMYLASE"/>
    <property type="match status" value="1"/>
</dbReference>
<dbReference type="PROSITE" id="PS51257">
    <property type="entry name" value="PROKAR_LIPOPROTEIN"/>
    <property type="match status" value="1"/>
</dbReference>
<dbReference type="GO" id="GO:0005975">
    <property type="term" value="P:carbohydrate metabolic process"/>
    <property type="evidence" value="ECO:0007669"/>
    <property type="project" value="InterPro"/>
</dbReference>
<dbReference type="InterPro" id="IPR017853">
    <property type="entry name" value="GH"/>
</dbReference>
<dbReference type="Gene3D" id="3.20.20.80">
    <property type="entry name" value="Glycosidases"/>
    <property type="match status" value="2"/>
</dbReference>